<dbReference type="AlphaFoldDB" id="A0A811QCI4"/>
<evidence type="ECO:0000256" key="1">
    <source>
        <dbReference type="SAM" id="MobiDB-lite"/>
    </source>
</evidence>
<accession>A0A811QCI4</accession>
<sequence>MALCSTTVISPPYATARFAVGSTSSYNFSSSSVKESRVRVDAVGLEMGVALNHEHGLAGRRLRGGPLGVELLPQPPRFASSFSSSSCAAAASSSSTRQINSSIASPCPSGPPSPRAVAPPSPPAPTPARSAPPPPRRVLRASFSPSSCVAAASSSSTRQISSSSASNPPWATLRHRQGELRPSARISTTGSM</sequence>
<dbReference type="EMBL" id="CAJGYO010000009">
    <property type="protein sequence ID" value="CAD6254959.1"/>
    <property type="molecule type" value="Genomic_DNA"/>
</dbReference>
<feature type="compositionally biased region" description="Low complexity" evidence="1">
    <location>
        <begin position="140"/>
        <end position="166"/>
    </location>
</feature>
<evidence type="ECO:0000313" key="2">
    <source>
        <dbReference type="EMBL" id="CAD6254959.1"/>
    </source>
</evidence>
<name>A0A811QCI4_9POAL</name>
<comment type="caution">
    <text evidence="2">The sequence shown here is derived from an EMBL/GenBank/DDBJ whole genome shotgun (WGS) entry which is preliminary data.</text>
</comment>
<feature type="compositionally biased region" description="Pro residues" evidence="1">
    <location>
        <begin position="108"/>
        <end position="136"/>
    </location>
</feature>
<gene>
    <name evidence="2" type="ORF">NCGR_LOCUS38556</name>
</gene>
<feature type="region of interest" description="Disordered" evidence="1">
    <location>
        <begin position="93"/>
        <end position="192"/>
    </location>
</feature>
<protein>
    <submittedName>
        <fullName evidence="2">Uncharacterized protein</fullName>
    </submittedName>
</protein>
<feature type="compositionally biased region" description="Low complexity" evidence="1">
    <location>
        <begin position="93"/>
        <end position="105"/>
    </location>
</feature>
<dbReference type="Proteomes" id="UP000604825">
    <property type="component" value="Unassembled WGS sequence"/>
</dbReference>
<proteinExistence type="predicted"/>
<reference evidence="2" key="1">
    <citation type="submission" date="2020-10" db="EMBL/GenBank/DDBJ databases">
        <authorList>
            <person name="Han B."/>
            <person name="Lu T."/>
            <person name="Zhao Q."/>
            <person name="Huang X."/>
            <person name="Zhao Y."/>
        </authorList>
    </citation>
    <scope>NUCLEOTIDE SEQUENCE</scope>
</reference>
<organism evidence="2 3">
    <name type="scientific">Miscanthus lutarioriparius</name>
    <dbReference type="NCBI Taxonomy" id="422564"/>
    <lineage>
        <taxon>Eukaryota</taxon>
        <taxon>Viridiplantae</taxon>
        <taxon>Streptophyta</taxon>
        <taxon>Embryophyta</taxon>
        <taxon>Tracheophyta</taxon>
        <taxon>Spermatophyta</taxon>
        <taxon>Magnoliopsida</taxon>
        <taxon>Liliopsida</taxon>
        <taxon>Poales</taxon>
        <taxon>Poaceae</taxon>
        <taxon>PACMAD clade</taxon>
        <taxon>Panicoideae</taxon>
        <taxon>Andropogonodae</taxon>
        <taxon>Andropogoneae</taxon>
        <taxon>Saccharinae</taxon>
        <taxon>Miscanthus</taxon>
    </lineage>
</organism>
<keyword evidence="3" id="KW-1185">Reference proteome</keyword>
<evidence type="ECO:0000313" key="3">
    <source>
        <dbReference type="Proteomes" id="UP000604825"/>
    </source>
</evidence>